<protein>
    <submittedName>
        <fullName evidence="1">Uncharacterized protein</fullName>
    </submittedName>
</protein>
<dbReference type="Proteomes" id="UP000603453">
    <property type="component" value="Unassembled WGS sequence"/>
</dbReference>
<gene>
    <name evidence="1" type="ORF">INT47_000359</name>
</gene>
<dbReference type="EMBL" id="JAEPRD010000089">
    <property type="protein sequence ID" value="KAG2200009.1"/>
    <property type="molecule type" value="Genomic_DNA"/>
</dbReference>
<proteinExistence type="predicted"/>
<dbReference type="OrthoDB" id="2298001at2759"/>
<dbReference type="AlphaFoldDB" id="A0A8H7QWA8"/>
<name>A0A8H7QWA8_9FUNG</name>
<accession>A0A8H7QWA8</accession>
<keyword evidence="2" id="KW-1185">Reference proteome</keyword>
<sequence length="487" mass="56544">MQTETGLYNGLELKHSDQRVICTMDYQGTYSVDLKLVSAQYPAFRLAQRKLVPQLLRQAHFVIPFGLKELRLSSIACVEKHRYTKLSSESIDDMLEKLSQEYNGFKHFGFSSVDCWSKRYFRELRESYPPVQLGGYFPIFKLFDYRVRGGAIVQLLLDEMGESNVRRNPVMLFNETTIEQPKSCSQPIIFINIDMSLTQIDTAITYMNEDRHVKQKQNISFGNMQPLDKFITELGLYQRPILQINNGMKLDIETLYDHFLEVYPNRINQSTTVKEWMKNIKELMVSWIPNLLDTLTEIAEIGDLFTLSNEHCDNDGGLVSTRHPAYMFFFMITYFYSYKKQLEEVLRNNFQGKNIWYGISFDKNLLDTVFDSTKKLENLFFLRGILQKGDNFRQAKFCVRGEEVLPAIQQKLLDLKLKIKSHFVVAQVSSKHIQLTLHQVVKLALPGEDGASIVVQDKIIYIDDVYGCLCYRLRLLITPLVVGNERG</sequence>
<evidence type="ECO:0000313" key="1">
    <source>
        <dbReference type="EMBL" id="KAG2200009.1"/>
    </source>
</evidence>
<comment type="caution">
    <text evidence="1">The sequence shown here is derived from an EMBL/GenBank/DDBJ whole genome shotgun (WGS) entry which is preliminary data.</text>
</comment>
<evidence type="ECO:0000313" key="2">
    <source>
        <dbReference type="Proteomes" id="UP000603453"/>
    </source>
</evidence>
<reference evidence="1" key="1">
    <citation type="submission" date="2020-12" db="EMBL/GenBank/DDBJ databases">
        <title>Metabolic potential, ecology and presence of endohyphal bacteria is reflected in genomic diversity of Mucoromycotina.</title>
        <authorList>
            <person name="Muszewska A."/>
            <person name="Okrasinska A."/>
            <person name="Steczkiewicz K."/>
            <person name="Drgas O."/>
            <person name="Orlowska M."/>
            <person name="Perlinska-Lenart U."/>
            <person name="Aleksandrzak-Piekarczyk T."/>
            <person name="Szatraj K."/>
            <person name="Zielenkiewicz U."/>
            <person name="Pilsyk S."/>
            <person name="Malc E."/>
            <person name="Mieczkowski P."/>
            <person name="Kruszewska J.S."/>
            <person name="Biernat P."/>
            <person name="Pawlowska J."/>
        </authorList>
    </citation>
    <scope>NUCLEOTIDE SEQUENCE</scope>
    <source>
        <strain evidence="1">WA0000017839</strain>
    </source>
</reference>
<organism evidence="1 2">
    <name type="scientific">Mucor saturninus</name>
    <dbReference type="NCBI Taxonomy" id="64648"/>
    <lineage>
        <taxon>Eukaryota</taxon>
        <taxon>Fungi</taxon>
        <taxon>Fungi incertae sedis</taxon>
        <taxon>Mucoromycota</taxon>
        <taxon>Mucoromycotina</taxon>
        <taxon>Mucoromycetes</taxon>
        <taxon>Mucorales</taxon>
        <taxon>Mucorineae</taxon>
        <taxon>Mucoraceae</taxon>
        <taxon>Mucor</taxon>
    </lineage>
</organism>